<dbReference type="InterPro" id="IPR014801">
    <property type="entry name" value="Mediator_Med5_fun"/>
</dbReference>
<evidence type="ECO:0000256" key="1">
    <source>
        <dbReference type="ARBA" id="ARBA00004123"/>
    </source>
</evidence>
<accession>S3CYP2</accession>
<dbReference type="OMA" id="CEERMFI"/>
<dbReference type="GO" id="GO:0003712">
    <property type="term" value="F:transcription coregulator activity"/>
    <property type="evidence" value="ECO:0007669"/>
    <property type="project" value="InterPro"/>
</dbReference>
<dbReference type="PANTHER" id="PTHR35784:SF1">
    <property type="entry name" value="MEDIATOR OF RNA POLYMERASE II TRANSCRIPTION SUBUNIT 5"/>
    <property type="match status" value="1"/>
</dbReference>
<evidence type="ECO:0000256" key="3">
    <source>
        <dbReference type="ARBA" id="ARBA00020628"/>
    </source>
</evidence>
<organism evidence="10 11">
    <name type="scientific">Glarea lozoyensis (strain ATCC 20868 / MF5171)</name>
    <dbReference type="NCBI Taxonomy" id="1116229"/>
    <lineage>
        <taxon>Eukaryota</taxon>
        <taxon>Fungi</taxon>
        <taxon>Dikarya</taxon>
        <taxon>Ascomycota</taxon>
        <taxon>Pezizomycotina</taxon>
        <taxon>Leotiomycetes</taxon>
        <taxon>Helotiales</taxon>
        <taxon>Helotiaceae</taxon>
        <taxon>Glarea</taxon>
    </lineage>
</organism>
<keyword evidence="6 9" id="KW-0804">Transcription</keyword>
<sequence>MSAKSSTAWHTFLTRSLVSRLDNDTFTSYIPILLSQHPLPPSRIAEIFLEPNDSRILAPDPRVPRYIQILLTLGTVNAPAILRALLRYSTAGASAQDGQLEDGKAKEGRWGNSYATEEMLFYRIAKFVSSGFAPKGNVEAGELLLVLVKWMETSLSAYHAAQGMLELGGMMEELTAQIMALGTLAIAVLENDGVMNVIAKGRGARGKDLSKVLGSFVPMLLQSSPQSAARLELFRTQTLLVLEPVRKKDESAAKEIDEILDDHLAMGGMEGIVVVELPVVNSRAGLYIYLNSLLVGRPLIDDAAIFAYLHNRYQGDSQSTIEDLILAAFDILADATSRNERGQTITIIRSFLINKIPLLLTTLSSTLFPPLTAEYCITEALNRVDTNAFPTLSNMFDESSNNNMFSDSVRQDFCFACCLHGLIEESSIETLLGDIPMQSLPAGGRYVKQDLVQQCLSDPGRAEALISELGNMDGNVGAVSQAITEVSLDSVVVLFSSLLLCHRKVM</sequence>
<evidence type="ECO:0000256" key="5">
    <source>
        <dbReference type="ARBA" id="ARBA00023159"/>
    </source>
</evidence>
<dbReference type="RefSeq" id="XP_008082751.1">
    <property type="nucleotide sequence ID" value="XM_008084560.1"/>
</dbReference>
<comment type="function">
    <text evidence="9">Component of the Mediator complex, a coactivator involved in the regulated transcription of nearly all RNA polymerase II-dependent genes. Mediator functions as a bridge to convey information from gene-specific regulatory proteins to the basal RNA polymerase II transcription machinery. Mediator is recruited to promoters by direct interactions with regulatory proteins and serves as a scaffold for the assembly of a functional preinitiation complex with RNA polymerase II and the general transcription factors.</text>
</comment>
<evidence type="ECO:0000256" key="8">
    <source>
        <dbReference type="ARBA" id="ARBA00031256"/>
    </source>
</evidence>
<gene>
    <name evidence="9" type="primary">MED5</name>
    <name evidence="10" type="ORF">GLAREA_12797</name>
</gene>
<proteinExistence type="inferred from homology"/>
<keyword evidence="11" id="KW-1185">Reference proteome</keyword>
<dbReference type="KEGG" id="glz:GLAREA_12797"/>
<keyword evidence="5 9" id="KW-0010">Activator</keyword>
<dbReference type="Proteomes" id="UP000016922">
    <property type="component" value="Unassembled WGS sequence"/>
</dbReference>
<dbReference type="OrthoDB" id="5322661at2759"/>
<dbReference type="HOGENOM" id="CLU_512093_0_0_1"/>
<dbReference type="GO" id="GO:0016592">
    <property type="term" value="C:mediator complex"/>
    <property type="evidence" value="ECO:0007669"/>
    <property type="project" value="InterPro"/>
</dbReference>
<dbReference type="AlphaFoldDB" id="S3CYP2"/>
<evidence type="ECO:0000256" key="6">
    <source>
        <dbReference type="ARBA" id="ARBA00023163"/>
    </source>
</evidence>
<evidence type="ECO:0000256" key="9">
    <source>
        <dbReference type="RuleBase" id="RU364142"/>
    </source>
</evidence>
<evidence type="ECO:0000313" key="10">
    <source>
        <dbReference type="EMBL" id="EPE30074.1"/>
    </source>
</evidence>
<evidence type="ECO:0000256" key="4">
    <source>
        <dbReference type="ARBA" id="ARBA00023015"/>
    </source>
</evidence>
<dbReference type="GO" id="GO:0006357">
    <property type="term" value="P:regulation of transcription by RNA polymerase II"/>
    <property type="evidence" value="ECO:0007669"/>
    <property type="project" value="InterPro"/>
</dbReference>
<protein>
    <recommendedName>
        <fullName evidence="3 9">Mediator of RNA polymerase II transcription subunit 5</fullName>
    </recommendedName>
    <alternativeName>
        <fullName evidence="8 9">Mediator complex subunit 5</fullName>
    </alternativeName>
</protein>
<name>S3CYP2_GLAL2</name>
<dbReference type="EMBL" id="KE145365">
    <property type="protein sequence ID" value="EPE30074.1"/>
    <property type="molecule type" value="Genomic_DNA"/>
</dbReference>
<dbReference type="eggNOG" id="ENOG502R1HB">
    <property type="taxonomic scope" value="Eukaryota"/>
</dbReference>
<keyword evidence="7 9" id="KW-0539">Nucleus</keyword>
<evidence type="ECO:0000256" key="2">
    <source>
        <dbReference type="ARBA" id="ARBA00008782"/>
    </source>
</evidence>
<dbReference type="STRING" id="1116229.S3CYP2"/>
<comment type="similarity">
    <text evidence="2 9">Belongs to the Mediator complex subunit 5 family.</text>
</comment>
<comment type="subunit">
    <text evidence="9">Component of the Mediator complex.</text>
</comment>
<comment type="subcellular location">
    <subcellularLocation>
        <location evidence="1 9">Nucleus</location>
    </subcellularLocation>
</comment>
<dbReference type="PANTHER" id="PTHR35784">
    <property type="entry name" value="MEDIATOR OF RNA POLYMERASE II TRANSCRIPTION SUBUNIT 5"/>
    <property type="match status" value="1"/>
</dbReference>
<reference evidence="10 11" key="1">
    <citation type="journal article" date="2013" name="BMC Genomics">
        <title>Genomics-driven discovery of the pneumocandin biosynthetic gene cluster in the fungus Glarea lozoyensis.</title>
        <authorList>
            <person name="Chen L."/>
            <person name="Yue Q."/>
            <person name="Zhang X."/>
            <person name="Xiang M."/>
            <person name="Wang C."/>
            <person name="Li S."/>
            <person name="Che Y."/>
            <person name="Ortiz-Lopez F.J."/>
            <person name="Bills G.F."/>
            <person name="Liu X."/>
            <person name="An Z."/>
        </authorList>
    </citation>
    <scope>NUCLEOTIDE SEQUENCE [LARGE SCALE GENOMIC DNA]</scope>
    <source>
        <strain evidence="11">ATCC 20868 / MF5171</strain>
    </source>
</reference>
<evidence type="ECO:0000256" key="7">
    <source>
        <dbReference type="ARBA" id="ARBA00023242"/>
    </source>
</evidence>
<dbReference type="Pfam" id="PF08689">
    <property type="entry name" value="Med5"/>
    <property type="match status" value="1"/>
</dbReference>
<evidence type="ECO:0000313" key="11">
    <source>
        <dbReference type="Proteomes" id="UP000016922"/>
    </source>
</evidence>
<keyword evidence="4 9" id="KW-0805">Transcription regulation</keyword>
<dbReference type="GeneID" id="19471837"/>